<proteinExistence type="predicted"/>
<dbReference type="EMBL" id="JGZD01000008">
    <property type="protein sequence ID" value="KFI73087.1"/>
    <property type="molecule type" value="Genomic_DNA"/>
</dbReference>
<accession>A0A087BPY7</accession>
<sequence>MGLVNEAMSKHVTLSYLAGHYGFTLDPPSAGGVTVTALTDDVDQVRPGSLLILPHAQAGDVETAMTRGAYAVVLDGRRDDDHQPFGVPVLYGNPTVDEMGAMSADLAGSPSDYLAVFAVAGSDADETQATVVRVAGFLHMLGNPVAVISAAESRSLERHLPLRHPIHALDVQNTLAICVEDGASAVVISLDDKTLAEGALCSLSVDVLGCVDAGRQGVDTDRLSARLRDRYGFTLSDDAQTVGTTVESDELAEQSGMAPQPDGRRRLSLAISMALGAGVRRSTVRNSLKVSRELR</sequence>
<reference evidence="1 2" key="1">
    <citation type="submission" date="2014-03" db="EMBL/GenBank/DDBJ databases">
        <title>Genomics of Bifidobacteria.</title>
        <authorList>
            <person name="Ventura M."/>
            <person name="Milani C."/>
            <person name="Lugli G.A."/>
        </authorList>
    </citation>
    <scope>NUCLEOTIDE SEQUENCE [LARGE SCALE GENOMIC DNA]</scope>
    <source>
        <strain evidence="1 2">LMG 11592</strain>
    </source>
</reference>
<name>A0A087BPY7_9BIFI</name>
<comment type="caution">
    <text evidence="1">The sequence shown here is derived from an EMBL/GenBank/DDBJ whole genome shotgun (WGS) entry which is preliminary data.</text>
</comment>
<evidence type="ECO:0000313" key="2">
    <source>
        <dbReference type="Proteomes" id="UP000029014"/>
    </source>
</evidence>
<keyword evidence="1" id="KW-0436">Ligase</keyword>
<dbReference type="Proteomes" id="UP000029014">
    <property type="component" value="Unassembled WGS sequence"/>
</dbReference>
<dbReference type="RefSeq" id="WP_022861090.1">
    <property type="nucleotide sequence ID" value="NZ_JGZD01000008.1"/>
</dbReference>
<dbReference type="STRING" id="1693.BMIN_0810"/>
<dbReference type="AlphaFoldDB" id="A0A087BPY7"/>
<protein>
    <submittedName>
        <fullName evidence="1">UDP-N-acetylmuramoylalanyl-D-glutamate--2, 6-diaminopimelate ligase</fullName>
    </submittedName>
</protein>
<keyword evidence="2" id="KW-1185">Reference proteome</keyword>
<dbReference type="eggNOG" id="COG0769">
    <property type="taxonomic scope" value="Bacteria"/>
</dbReference>
<gene>
    <name evidence="1" type="ORF">BMIN_0810</name>
</gene>
<evidence type="ECO:0000313" key="1">
    <source>
        <dbReference type="EMBL" id="KFI73087.1"/>
    </source>
</evidence>
<organism evidence="1 2">
    <name type="scientific">Bifidobacterium minimum</name>
    <dbReference type="NCBI Taxonomy" id="1693"/>
    <lineage>
        <taxon>Bacteria</taxon>
        <taxon>Bacillati</taxon>
        <taxon>Actinomycetota</taxon>
        <taxon>Actinomycetes</taxon>
        <taxon>Bifidobacteriales</taxon>
        <taxon>Bifidobacteriaceae</taxon>
        <taxon>Bifidobacterium</taxon>
    </lineage>
</organism>
<dbReference type="GO" id="GO:0016874">
    <property type="term" value="F:ligase activity"/>
    <property type="evidence" value="ECO:0007669"/>
    <property type="project" value="UniProtKB-KW"/>
</dbReference>